<feature type="binding site" evidence="7">
    <location>
        <position position="149"/>
    </location>
    <ligand>
        <name>Zn(2+)</name>
        <dbReference type="ChEBI" id="CHEBI:29105"/>
        <label>1</label>
        <note>catalytic</note>
    </ligand>
</feature>
<feature type="signal peptide" evidence="12">
    <location>
        <begin position="1"/>
        <end position="25"/>
    </location>
</feature>
<evidence type="ECO:0000256" key="4">
    <source>
        <dbReference type="ARBA" id="ARBA00023180"/>
    </source>
</evidence>
<dbReference type="PANTHER" id="PTHR10514:SF27">
    <property type="entry name" value="ANGIOTENSIN-CONVERTING ENZYME"/>
    <property type="match status" value="1"/>
</dbReference>
<feature type="active site" description="Proton donor 1" evidence="5">
    <location>
        <position position="253"/>
    </location>
</feature>
<feature type="binding site" evidence="9">
    <location>
        <position position="149"/>
    </location>
    <ligand>
        <name>Zn(2+)</name>
        <dbReference type="ChEBI" id="CHEBI:29105"/>
        <label>2</label>
        <note>catalytic</note>
    </ligand>
</feature>
<proteinExistence type="inferred from homology"/>
<name>A0A7R8X5F2_9CRUS</name>
<sequence>MQVTVPKRFSLAIVILHFTTRNLWGQDWSGIIAVRGPLNLTRAIWDRNITVVGMYKLIEGFLESLGFPRMTDTFWRSSVLQSPPNKASCHGMAFDMMDPQGQDFRIKYCTERNEEGLRTAVHEMGHIAYFMAYSHQPVLFRRGNVILHEAIGDSLFLSLKNRGFWGIPSRRSKKEEVEGLGSLLGEALRTLPFLAFSYVVDEWRWYVSNEADTNGDEDTLNDDWWQLVRRYQGLSPPEPRRGASHFDPASKHHLLLNSPYWPYFLARLLSFQLHEAFCKEKDPSSPLHLCSIYGNKIVGKKLR</sequence>
<evidence type="ECO:0000256" key="5">
    <source>
        <dbReference type="PIRSR" id="PIRSR601548-1"/>
    </source>
</evidence>
<dbReference type="GO" id="GO:0008237">
    <property type="term" value="F:metallopeptidase activity"/>
    <property type="evidence" value="ECO:0007669"/>
    <property type="project" value="UniProtKB-KW"/>
</dbReference>
<dbReference type="EMBL" id="LR899890">
    <property type="protein sequence ID" value="CAD7243136.1"/>
    <property type="molecule type" value="Genomic_DNA"/>
</dbReference>
<evidence type="ECO:0000313" key="14">
    <source>
        <dbReference type="Proteomes" id="UP000677054"/>
    </source>
</evidence>
<dbReference type="PRINTS" id="PR00791">
    <property type="entry name" value="PEPDIPTASEA"/>
</dbReference>
<feature type="binding site" evidence="7">
    <location>
        <position position="126"/>
    </location>
    <ligand>
        <name>Zn(2+)</name>
        <dbReference type="ChEBI" id="CHEBI:29105"/>
        <label>1</label>
        <note>catalytic</note>
    </ligand>
</feature>
<reference evidence="13" key="1">
    <citation type="submission" date="2020-11" db="EMBL/GenBank/DDBJ databases">
        <authorList>
            <person name="Tran Van P."/>
        </authorList>
    </citation>
    <scope>NUCLEOTIDE SEQUENCE</scope>
</reference>
<evidence type="ECO:0000256" key="11">
    <source>
        <dbReference type="RuleBase" id="RU361144"/>
    </source>
</evidence>
<evidence type="ECO:0000256" key="3">
    <source>
        <dbReference type="ARBA" id="ARBA00023157"/>
    </source>
</evidence>
<dbReference type="GO" id="GO:0004180">
    <property type="term" value="F:carboxypeptidase activity"/>
    <property type="evidence" value="ECO:0007669"/>
    <property type="project" value="UniProtKB-KW"/>
</dbReference>
<dbReference type="PROSITE" id="PS52011">
    <property type="entry name" value="PEPTIDASE_M2"/>
    <property type="match status" value="1"/>
</dbReference>
<evidence type="ECO:0000256" key="6">
    <source>
        <dbReference type="PIRSR" id="PIRSR601548-11"/>
    </source>
</evidence>
<feature type="active site" description="Proton acceptor 2" evidence="6">
    <location>
        <position position="123"/>
    </location>
</feature>
<evidence type="ECO:0000256" key="7">
    <source>
        <dbReference type="PIRSR" id="PIRSR601548-3"/>
    </source>
</evidence>
<evidence type="ECO:0000256" key="1">
    <source>
        <dbReference type="ARBA" id="ARBA00008139"/>
    </source>
</evidence>
<feature type="chain" id="PRO_5036209020" description="Angiotensin-converting enzyme" evidence="12">
    <location>
        <begin position="26"/>
        <end position="303"/>
    </location>
</feature>
<dbReference type="Proteomes" id="UP000677054">
    <property type="component" value="Unassembled WGS sequence"/>
</dbReference>
<comment type="caution">
    <text evidence="10">Lacks conserved residue(s) required for the propagation of feature annotation.</text>
</comment>
<dbReference type="SUPFAM" id="SSF55486">
    <property type="entry name" value="Metalloproteases ('zincins'), catalytic domain"/>
    <property type="match status" value="1"/>
</dbReference>
<gene>
    <name evidence="13" type="ORF">DSTB1V02_LOCUS3070</name>
</gene>
<keyword evidence="2 12" id="KW-0732">Signal</keyword>
<dbReference type="EMBL" id="CAJPEV010000373">
    <property type="protein sequence ID" value="CAG0884599.1"/>
    <property type="molecule type" value="Genomic_DNA"/>
</dbReference>
<dbReference type="InterPro" id="IPR001548">
    <property type="entry name" value="Peptidase_M2"/>
</dbReference>
<keyword evidence="7 11" id="KW-0479">Metal-binding</keyword>
<keyword evidence="11" id="KW-0645">Protease</keyword>
<evidence type="ECO:0000256" key="8">
    <source>
        <dbReference type="PIRSR" id="PIRSR601548-4"/>
    </source>
</evidence>
<dbReference type="GO" id="GO:0006508">
    <property type="term" value="P:proteolysis"/>
    <property type="evidence" value="ECO:0007669"/>
    <property type="project" value="UniProtKB-KW"/>
</dbReference>
<comment type="cofactor">
    <cofactor evidence="11">
        <name>Zn(2+)</name>
        <dbReference type="ChEBI" id="CHEBI:29105"/>
    </cofactor>
    <text evidence="11">Binds 1 zinc ion per subunit.</text>
</comment>
<evidence type="ECO:0000313" key="13">
    <source>
        <dbReference type="EMBL" id="CAD7243136.1"/>
    </source>
</evidence>
<feature type="binding site" evidence="9">
    <location>
        <position position="122"/>
    </location>
    <ligand>
        <name>Zn(2+)</name>
        <dbReference type="ChEBI" id="CHEBI:29105"/>
        <label>2</label>
        <note>catalytic</note>
    </ligand>
</feature>
<dbReference type="PANTHER" id="PTHR10514">
    <property type="entry name" value="ANGIOTENSIN-CONVERTING ENZYME"/>
    <property type="match status" value="1"/>
</dbReference>
<keyword evidence="7 11" id="KW-0862">Zinc</keyword>
<dbReference type="GO" id="GO:0008241">
    <property type="term" value="F:peptidyl-dipeptidase activity"/>
    <property type="evidence" value="ECO:0007669"/>
    <property type="project" value="InterPro"/>
</dbReference>
<keyword evidence="11" id="KW-0482">Metalloprotease</keyword>
<organism evidence="13">
    <name type="scientific">Darwinula stevensoni</name>
    <dbReference type="NCBI Taxonomy" id="69355"/>
    <lineage>
        <taxon>Eukaryota</taxon>
        <taxon>Metazoa</taxon>
        <taxon>Ecdysozoa</taxon>
        <taxon>Arthropoda</taxon>
        <taxon>Crustacea</taxon>
        <taxon>Oligostraca</taxon>
        <taxon>Ostracoda</taxon>
        <taxon>Podocopa</taxon>
        <taxon>Podocopida</taxon>
        <taxon>Darwinulocopina</taxon>
        <taxon>Darwinuloidea</taxon>
        <taxon>Darwinulidae</taxon>
        <taxon>Darwinula</taxon>
    </lineage>
</organism>
<dbReference type="GO" id="GO:0046872">
    <property type="term" value="F:metal ion binding"/>
    <property type="evidence" value="ECO:0007669"/>
    <property type="project" value="UniProtKB-KW"/>
</dbReference>
<feature type="active site" description="Proton acceptor 1" evidence="5">
    <location>
        <position position="123"/>
    </location>
</feature>
<evidence type="ECO:0000256" key="9">
    <source>
        <dbReference type="PIRSR" id="PIRSR601548-8"/>
    </source>
</evidence>
<dbReference type="AlphaFoldDB" id="A0A7R8X5F2"/>
<accession>A0A7R8X5F2</accession>
<protein>
    <recommendedName>
        <fullName evidence="11">Angiotensin-converting enzyme</fullName>
        <ecNumber evidence="11">3.4.-.-</ecNumber>
    </recommendedName>
</protein>
<dbReference type="GO" id="GO:0016020">
    <property type="term" value="C:membrane"/>
    <property type="evidence" value="ECO:0007669"/>
    <property type="project" value="InterPro"/>
</dbReference>
<keyword evidence="14" id="KW-1185">Reference proteome</keyword>
<keyword evidence="11" id="KW-0378">Hydrolase</keyword>
<feature type="active site" description="Proton donor 2" evidence="6">
    <location>
        <position position="253"/>
    </location>
</feature>
<evidence type="ECO:0000256" key="2">
    <source>
        <dbReference type="ARBA" id="ARBA00022729"/>
    </source>
</evidence>
<keyword evidence="11" id="KW-0121">Carboxypeptidase</keyword>
<dbReference type="Gene3D" id="1.10.1370.30">
    <property type="match status" value="1"/>
</dbReference>
<keyword evidence="3 8" id="KW-1015">Disulfide bond</keyword>
<dbReference type="Pfam" id="PF01401">
    <property type="entry name" value="Peptidase_M2"/>
    <property type="match status" value="1"/>
</dbReference>
<feature type="binding site" evidence="9">
    <location>
        <position position="126"/>
    </location>
    <ligand>
        <name>Zn(2+)</name>
        <dbReference type="ChEBI" id="CHEBI:29105"/>
        <label>2</label>
        <note>catalytic</note>
    </ligand>
</feature>
<evidence type="ECO:0000256" key="10">
    <source>
        <dbReference type="PROSITE-ProRule" id="PRU01355"/>
    </source>
</evidence>
<evidence type="ECO:0000256" key="12">
    <source>
        <dbReference type="SAM" id="SignalP"/>
    </source>
</evidence>
<feature type="binding site" evidence="7">
    <location>
        <position position="122"/>
    </location>
    <ligand>
        <name>Zn(2+)</name>
        <dbReference type="ChEBI" id="CHEBI:29105"/>
        <label>1</label>
        <note>catalytic</note>
    </ligand>
</feature>
<dbReference type="OrthoDB" id="10029630at2759"/>
<feature type="disulfide bond" evidence="8">
    <location>
        <begin position="278"/>
        <end position="290"/>
    </location>
</feature>
<comment type="similarity">
    <text evidence="1 10 11">Belongs to the peptidase M2 family.</text>
</comment>
<dbReference type="EC" id="3.4.-.-" evidence="11"/>
<feature type="disulfide bond" evidence="8">
    <location>
        <begin position="89"/>
        <end position="109"/>
    </location>
</feature>
<keyword evidence="4 11" id="KW-0325">Glycoprotein</keyword>